<dbReference type="Proteomes" id="UP000813423">
    <property type="component" value="Unassembled WGS sequence"/>
</dbReference>
<proteinExistence type="predicted"/>
<evidence type="ECO:0000256" key="1">
    <source>
        <dbReference type="SAM" id="MobiDB-lite"/>
    </source>
</evidence>
<dbReference type="EMBL" id="JAIBSC010000006">
    <property type="protein sequence ID" value="KAH1910702.1"/>
    <property type="molecule type" value="Genomic_DNA"/>
</dbReference>
<reference evidence="2" key="1">
    <citation type="submission" date="2021-08" db="EMBL/GenBank/DDBJ databases">
        <title>Global Aspergillus fumigatus from environmental and clinical sources.</title>
        <authorList>
            <person name="Barber A."/>
            <person name="Sae-Ong T."/>
        </authorList>
    </citation>
    <scope>NUCLEOTIDE SEQUENCE</scope>
    <source>
        <strain evidence="2">NRZ-2016-071</strain>
    </source>
</reference>
<accession>A0A229YAY2</accession>
<evidence type="ECO:0000313" key="3">
    <source>
        <dbReference type="Proteomes" id="UP000813423"/>
    </source>
</evidence>
<name>A0A229YAY2_ASPFM</name>
<feature type="compositionally biased region" description="Basic and acidic residues" evidence="1">
    <location>
        <begin position="234"/>
        <end position="246"/>
    </location>
</feature>
<evidence type="ECO:0000313" key="2">
    <source>
        <dbReference type="EMBL" id="KAH1910702.1"/>
    </source>
</evidence>
<feature type="compositionally biased region" description="Basic residues" evidence="1">
    <location>
        <begin position="247"/>
        <end position="262"/>
    </location>
</feature>
<sequence>MCPKIASLDGVEIIQGRLSLGLVGSWPKRAERVQGKATIPQMGAKMLQKLRIHDGGCHLEPWSFSWAVSGAWWKYSRTFLHRKAKHGEVGSHSAQKRPRALAYQMWSARMELQTSKCIRYNQSPLLGPPGSPESGLIGSFSSEHAALLDFIPRTFGRCIADPSDAASRAGCMKQHVDHDKGDMSQESAQDFEAEHRRYKPQLRIDNSSCRSAEVRDSGLQAAPPGAVQSSPRSDSAERPRSSDKTNKTKKLRKRHQSTARHVAHGEDFKTSSRASRYLKIPQMNHRMGKSIQQAGFFEGPRKVLRGQSRSKISTSKEEQVGKRPSVTGKGCAVVIEYVKQSMKEEPIEAGRRR</sequence>
<comment type="caution">
    <text evidence="2">The sequence shown here is derived from an EMBL/GenBank/DDBJ whole genome shotgun (WGS) entry which is preliminary data.</text>
</comment>
<gene>
    <name evidence="2" type="ORF">KXV57_007521</name>
</gene>
<feature type="region of interest" description="Disordered" evidence="1">
    <location>
        <begin position="304"/>
        <end position="326"/>
    </location>
</feature>
<protein>
    <submittedName>
        <fullName evidence="2">Uncharacterized protein</fullName>
    </submittedName>
</protein>
<feature type="region of interest" description="Disordered" evidence="1">
    <location>
        <begin position="187"/>
        <end position="270"/>
    </location>
</feature>
<organism evidence="2 3">
    <name type="scientific">Aspergillus fumigatus</name>
    <name type="common">Neosartorya fumigata</name>
    <dbReference type="NCBI Taxonomy" id="746128"/>
    <lineage>
        <taxon>Eukaryota</taxon>
        <taxon>Fungi</taxon>
        <taxon>Dikarya</taxon>
        <taxon>Ascomycota</taxon>
        <taxon>Pezizomycotina</taxon>
        <taxon>Eurotiomycetes</taxon>
        <taxon>Eurotiomycetidae</taxon>
        <taxon>Eurotiales</taxon>
        <taxon>Aspergillaceae</taxon>
        <taxon>Aspergillus</taxon>
        <taxon>Aspergillus subgen. Fumigati</taxon>
    </lineage>
</organism>
<dbReference type="AlphaFoldDB" id="A0A229YAY2"/>